<comment type="caution">
    <text evidence="1">The sequence shown here is derived from an EMBL/GenBank/DDBJ whole genome shotgun (WGS) entry which is preliminary data.</text>
</comment>
<dbReference type="Proteomes" id="UP001164929">
    <property type="component" value="Chromosome 17"/>
</dbReference>
<organism evidence="1 2">
    <name type="scientific">Populus alba x Populus x berolinensis</name>
    <dbReference type="NCBI Taxonomy" id="444605"/>
    <lineage>
        <taxon>Eukaryota</taxon>
        <taxon>Viridiplantae</taxon>
        <taxon>Streptophyta</taxon>
        <taxon>Embryophyta</taxon>
        <taxon>Tracheophyta</taxon>
        <taxon>Spermatophyta</taxon>
        <taxon>Magnoliopsida</taxon>
        <taxon>eudicotyledons</taxon>
        <taxon>Gunneridae</taxon>
        <taxon>Pentapetalae</taxon>
        <taxon>rosids</taxon>
        <taxon>fabids</taxon>
        <taxon>Malpighiales</taxon>
        <taxon>Salicaceae</taxon>
        <taxon>Saliceae</taxon>
        <taxon>Populus</taxon>
    </lineage>
</organism>
<reference evidence="1" key="1">
    <citation type="journal article" date="2023" name="Mol. Ecol. Resour.">
        <title>Chromosome-level genome assembly of a triploid poplar Populus alba 'Berolinensis'.</title>
        <authorList>
            <person name="Chen S."/>
            <person name="Yu Y."/>
            <person name="Wang X."/>
            <person name="Wang S."/>
            <person name="Zhang T."/>
            <person name="Zhou Y."/>
            <person name="He R."/>
            <person name="Meng N."/>
            <person name="Wang Y."/>
            <person name="Liu W."/>
            <person name="Liu Z."/>
            <person name="Liu J."/>
            <person name="Guo Q."/>
            <person name="Huang H."/>
            <person name="Sederoff R.R."/>
            <person name="Wang G."/>
            <person name="Qu G."/>
            <person name="Chen S."/>
        </authorList>
    </citation>
    <scope>NUCLEOTIDE SEQUENCE</scope>
    <source>
        <strain evidence="1">SC-2020</strain>
    </source>
</reference>
<proteinExistence type="predicted"/>
<evidence type="ECO:0000313" key="2">
    <source>
        <dbReference type="Proteomes" id="UP001164929"/>
    </source>
</evidence>
<protein>
    <submittedName>
        <fullName evidence="1">Uncharacterized protein</fullName>
    </submittedName>
</protein>
<gene>
    <name evidence="1" type="ORF">NC653_038356</name>
</gene>
<sequence length="32" mass="3663">MNMQTRRKITGCLAITAHCTLMVINKEKKIKS</sequence>
<keyword evidence="2" id="KW-1185">Reference proteome</keyword>
<dbReference type="EMBL" id="JAQIZT010000017">
    <property type="protein sequence ID" value="KAJ6960301.1"/>
    <property type="molecule type" value="Genomic_DNA"/>
</dbReference>
<evidence type="ECO:0000313" key="1">
    <source>
        <dbReference type="EMBL" id="KAJ6960301.1"/>
    </source>
</evidence>
<dbReference type="AlphaFoldDB" id="A0AAD6LGG7"/>
<name>A0AAD6LGG7_9ROSI</name>
<accession>A0AAD6LGG7</accession>